<proteinExistence type="predicted"/>
<evidence type="ECO:0000313" key="6">
    <source>
        <dbReference type="Proteomes" id="UP000571084"/>
    </source>
</evidence>
<organism evidence="5 6">
    <name type="scientific">Glaciimonas immobilis</name>
    <dbReference type="NCBI Taxonomy" id="728004"/>
    <lineage>
        <taxon>Bacteria</taxon>
        <taxon>Pseudomonadati</taxon>
        <taxon>Pseudomonadota</taxon>
        <taxon>Betaproteobacteria</taxon>
        <taxon>Burkholderiales</taxon>
        <taxon>Oxalobacteraceae</taxon>
        <taxon>Glaciimonas</taxon>
    </lineage>
</organism>
<dbReference type="NCBIfam" id="TIGR03135">
    <property type="entry name" value="malonate_mdcG"/>
    <property type="match status" value="1"/>
</dbReference>
<dbReference type="NCBIfam" id="NF002332">
    <property type="entry name" value="PRK01293.1"/>
    <property type="match status" value="1"/>
</dbReference>
<keyword evidence="6" id="KW-1185">Reference proteome</keyword>
<evidence type="ECO:0000313" key="5">
    <source>
        <dbReference type="EMBL" id="MBB5198517.1"/>
    </source>
</evidence>
<dbReference type="InterPro" id="IPR017557">
    <property type="entry name" value="Holo-ACP_synthase"/>
</dbReference>
<dbReference type="Proteomes" id="UP000571084">
    <property type="component" value="Unassembled WGS sequence"/>
</dbReference>
<dbReference type="EMBL" id="JACHHQ010000001">
    <property type="protein sequence ID" value="MBB5198517.1"/>
    <property type="molecule type" value="Genomic_DNA"/>
</dbReference>
<dbReference type="InterPro" id="IPR048903">
    <property type="entry name" value="MdcG_N"/>
</dbReference>
<dbReference type="RefSeq" id="WP_168052555.1">
    <property type="nucleotide sequence ID" value="NZ_JAAOZT010000002.1"/>
</dbReference>
<name>A0A840RJZ2_9BURK</name>
<evidence type="ECO:0000256" key="2">
    <source>
        <dbReference type="ARBA" id="ARBA00022695"/>
    </source>
</evidence>
<feature type="domain" description="Phosphoribosyl-dephospho-CoA transferase MdcG N-terminal" evidence="4">
    <location>
        <begin position="15"/>
        <end position="89"/>
    </location>
</feature>
<dbReference type="InterPro" id="IPR049180">
    <property type="entry name" value="MdcG_C"/>
</dbReference>
<reference evidence="5 6" key="1">
    <citation type="submission" date="2020-08" db="EMBL/GenBank/DDBJ databases">
        <title>Genomic Encyclopedia of Type Strains, Phase IV (KMG-IV): sequencing the most valuable type-strain genomes for metagenomic binning, comparative biology and taxonomic classification.</title>
        <authorList>
            <person name="Goeker M."/>
        </authorList>
    </citation>
    <scope>NUCLEOTIDE SEQUENCE [LARGE SCALE GENOMIC DNA]</scope>
    <source>
        <strain evidence="5 6">DSM 23240</strain>
    </source>
</reference>
<sequence length="229" mass="25188">MYKYRPHDAIETVLRPHDLLWITDVESLISELPLPAWASPEWLVAAPVVMRREQVDDAQWLPVGLRGQTRSERFKALLSVNAVAHCVPPEFLVSAEAWKLHGQYDVFPAVQALVNIAPLLNTMGLCWGPTGSVGFALASGLPVLHDASDLDLVVRASSPLPLATVKLLKTLLVSHLCRIDMQIDTGNGGFAFAEWVSGRNSVLLKTNTGPILTADPWAKIHQPPFRPIR</sequence>
<keyword evidence="1 5" id="KW-0808">Transferase</keyword>
<dbReference type="GO" id="GO:0016779">
    <property type="term" value="F:nucleotidyltransferase activity"/>
    <property type="evidence" value="ECO:0007669"/>
    <property type="project" value="UniProtKB-KW"/>
</dbReference>
<feature type="domain" description="Phosphoribosyl-dephospho-CoA transferase MdcG C-terminal" evidence="3">
    <location>
        <begin position="108"/>
        <end position="216"/>
    </location>
</feature>
<gene>
    <name evidence="5" type="ORF">HNR39_000327</name>
</gene>
<dbReference type="Pfam" id="PF20866">
    <property type="entry name" value="MdcG_N"/>
    <property type="match status" value="1"/>
</dbReference>
<accession>A0A840RJZ2</accession>
<evidence type="ECO:0000259" key="3">
    <source>
        <dbReference type="Pfam" id="PF10620"/>
    </source>
</evidence>
<keyword evidence="2 5" id="KW-0548">Nucleotidyltransferase</keyword>
<comment type="caution">
    <text evidence="5">The sequence shown here is derived from an EMBL/GenBank/DDBJ whole genome shotgun (WGS) entry which is preliminary data.</text>
</comment>
<evidence type="ECO:0000259" key="4">
    <source>
        <dbReference type="Pfam" id="PF20866"/>
    </source>
</evidence>
<evidence type="ECO:0000256" key="1">
    <source>
        <dbReference type="ARBA" id="ARBA00022679"/>
    </source>
</evidence>
<dbReference type="EC" id="2.7.7.66" evidence="5"/>
<protein>
    <submittedName>
        <fullName evidence="5">Phosphoribosyl-dephospho-CoA transferase</fullName>
        <ecNumber evidence="5">2.7.7.66</ecNumber>
    </submittedName>
</protein>
<dbReference type="AlphaFoldDB" id="A0A840RJZ2"/>
<dbReference type="Pfam" id="PF10620">
    <property type="entry name" value="MdcG"/>
    <property type="match status" value="1"/>
</dbReference>